<keyword evidence="3" id="KW-1133">Transmembrane helix</keyword>
<feature type="transmembrane region" description="Helical" evidence="3">
    <location>
        <begin position="247"/>
        <end position="267"/>
    </location>
</feature>
<dbReference type="EMBL" id="AZEU01000169">
    <property type="protein sequence ID" value="KRL44137.1"/>
    <property type="molecule type" value="Genomic_DNA"/>
</dbReference>
<feature type="active site" description="Proton donor/acceptor" evidence="2">
    <location>
        <position position="152"/>
    </location>
</feature>
<keyword evidence="5" id="KW-1185">Reference proteome</keyword>
<accession>A0A0R1QHR6</accession>
<dbReference type="GO" id="GO:0016787">
    <property type="term" value="F:hydrolase activity"/>
    <property type="evidence" value="ECO:0007669"/>
    <property type="project" value="UniProtKB-KW"/>
</dbReference>
<dbReference type="InterPro" id="IPR023365">
    <property type="entry name" value="Sortase_dom-sf"/>
</dbReference>
<feature type="transmembrane region" description="Helical" evidence="3">
    <location>
        <begin position="12"/>
        <end position="34"/>
    </location>
</feature>
<dbReference type="Gene3D" id="2.40.260.10">
    <property type="entry name" value="Sortase"/>
    <property type="match status" value="1"/>
</dbReference>
<evidence type="ECO:0000313" key="4">
    <source>
        <dbReference type="EMBL" id="KRL44137.1"/>
    </source>
</evidence>
<evidence type="ECO:0000313" key="5">
    <source>
        <dbReference type="Proteomes" id="UP000051790"/>
    </source>
</evidence>
<comment type="caution">
    <text evidence="4">The sequence shown here is derived from an EMBL/GenBank/DDBJ whole genome shotgun (WGS) entry which is preliminary data.</text>
</comment>
<dbReference type="PATRIC" id="fig|1423769.4.peg.1497"/>
<keyword evidence="3" id="KW-0812">Transmembrane</keyword>
<dbReference type="CDD" id="cd05827">
    <property type="entry name" value="Sortase_C"/>
    <property type="match status" value="1"/>
</dbReference>
<dbReference type="InterPro" id="IPR042002">
    <property type="entry name" value="Sortase_C"/>
</dbReference>
<sequence length="280" mass="31497">MAKKTDRKKRGLTGNLFYCLLVVLLIGVATYPFISDQLLSQRQQAAIDNYDQQTGKMSAKKYLLHLYHLQDHQTKITDADPFTQQRKSKSTVNVALSQLNTVAVLAIPKIKLQLPVFDTVSETALDNGAGLLNGASDLAGNGKGKNLVILGHSGLSIAKLFTNLPRLKVGDKFYLKIHGKIRAYRVDKMRTVLPSKMLPYLQATAGKNYATLVTCVPLFINTHRLLVRGHRIPYHEEKIVRNSLSPFAWALIITVAILALVLLLHWWSKRKIKKRHQIRN</sequence>
<dbReference type="NCBIfam" id="TIGR01076">
    <property type="entry name" value="sortase_fam"/>
    <property type="match status" value="1"/>
</dbReference>
<evidence type="ECO:0000256" key="3">
    <source>
        <dbReference type="SAM" id="Phobius"/>
    </source>
</evidence>
<dbReference type="RefSeq" id="WP_056963974.1">
    <property type="nucleotide sequence ID" value="NZ_AZEU01000169.1"/>
</dbReference>
<feature type="active site" description="Acyl-thioester intermediate" evidence="2">
    <location>
        <position position="215"/>
    </location>
</feature>
<dbReference type="InterPro" id="IPR005754">
    <property type="entry name" value="Sortase"/>
</dbReference>
<name>A0A0R1QHR6_9LACO</name>
<gene>
    <name evidence="4" type="ORF">FD01_GL001392</name>
</gene>
<evidence type="ECO:0000256" key="1">
    <source>
        <dbReference type="ARBA" id="ARBA00022801"/>
    </source>
</evidence>
<dbReference type="AlphaFoldDB" id="A0A0R1QHR6"/>
<dbReference type="OrthoDB" id="1648028at2"/>
<proteinExistence type="predicted"/>
<dbReference type="NCBIfam" id="NF033745">
    <property type="entry name" value="class_C_sortase"/>
    <property type="match status" value="1"/>
</dbReference>
<protein>
    <submittedName>
        <fullName evidence="4">Sortase family protein</fullName>
    </submittedName>
</protein>
<organism evidence="4 5">
    <name type="scientific">Lacticaseibacillus manihotivorans DSM 13343 = JCM 12514</name>
    <dbReference type="NCBI Taxonomy" id="1423769"/>
    <lineage>
        <taxon>Bacteria</taxon>
        <taxon>Bacillati</taxon>
        <taxon>Bacillota</taxon>
        <taxon>Bacilli</taxon>
        <taxon>Lactobacillales</taxon>
        <taxon>Lactobacillaceae</taxon>
        <taxon>Lacticaseibacillus</taxon>
    </lineage>
</organism>
<dbReference type="SUPFAM" id="SSF63817">
    <property type="entry name" value="Sortase"/>
    <property type="match status" value="1"/>
</dbReference>
<keyword evidence="1" id="KW-0378">Hydrolase</keyword>
<keyword evidence="3" id="KW-0472">Membrane</keyword>
<evidence type="ECO:0000256" key="2">
    <source>
        <dbReference type="PIRSR" id="PIRSR605754-1"/>
    </source>
</evidence>
<reference evidence="4 5" key="1">
    <citation type="journal article" date="2015" name="Genome Announc.">
        <title>Expanding the biotechnology potential of lactobacilli through comparative genomics of 213 strains and associated genera.</title>
        <authorList>
            <person name="Sun Z."/>
            <person name="Harris H.M."/>
            <person name="McCann A."/>
            <person name="Guo C."/>
            <person name="Argimon S."/>
            <person name="Zhang W."/>
            <person name="Yang X."/>
            <person name="Jeffery I.B."/>
            <person name="Cooney J.C."/>
            <person name="Kagawa T.F."/>
            <person name="Liu W."/>
            <person name="Song Y."/>
            <person name="Salvetti E."/>
            <person name="Wrobel A."/>
            <person name="Rasinkangas P."/>
            <person name="Parkhill J."/>
            <person name="Rea M.C."/>
            <person name="O'Sullivan O."/>
            <person name="Ritari J."/>
            <person name="Douillard F.P."/>
            <person name="Paul Ross R."/>
            <person name="Yang R."/>
            <person name="Briner A.E."/>
            <person name="Felis G.E."/>
            <person name="de Vos W.M."/>
            <person name="Barrangou R."/>
            <person name="Klaenhammer T.R."/>
            <person name="Caufield P.W."/>
            <person name="Cui Y."/>
            <person name="Zhang H."/>
            <person name="O'Toole P.W."/>
        </authorList>
    </citation>
    <scope>NUCLEOTIDE SEQUENCE [LARGE SCALE GENOMIC DNA]</scope>
    <source>
        <strain evidence="4 5">DSM 13343</strain>
    </source>
</reference>
<dbReference type="Proteomes" id="UP000051790">
    <property type="component" value="Unassembled WGS sequence"/>
</dbReference>
<dbReference type="Pfam" id="PF04203">
    <property type="entry name" value="Sortase"/>
    <property type="match status" value="1"/>
</dbReference>